<feature type="chain" id="PRO_5037680830" description="Secreted protein" evidence="1">
    <location>
        <begin position="28"/>
        <end position="100"/>
    </location>
</feature>
<evidence type="ECO:0000313" key="3">
    <source>
        <dbReference type="Proteomes" id="UP000657385"/>
    </source>
</evidence>
<evidence type="ECO:0000313" key="2">
    <source>
        <dbReference type="EMBL" id="MBF9070814.1"/>
    </source>
</evidence>
<dbReference type="RefSeq" id="WP_196195968.1">
    <property type="nucleotide sequence ID" value="NZ_JADPRT010000009.1"/>
</dbReference>
<keyword evidence="3" id="KW-1185">Reference proteome</keyword>
<dbReference type="Proteomes" id="UP000657385">
    <property type="component" value="Unassembled WGS sequence"/>
</dbReference>
<evidence type="ECO:0008006" key="4">
    <source>
        <dbReference type="Google" id="ProtNLM"/>
    </source>
</evidence>
<dbReference type="EMBL" id="JADPRT010000009">
    <property type="protein sequence ID" value="MBF9070814.1"/>
    <property type="molecule type" value="Genomic_DNA"/>
</dbReference>
<protein>
    <recommendedName>
        <fullName evidence="4">Secreted protein</fullName>
    </recommendedName>
</protein>
<evidence type="ECO:0000256" key="1">
    <source>
        <dbReference type="SAM" id="SignalP"/>
    </source>
</evidence>
<proteinExistence type="predicted"/>
<comment type="caution">
    <text evidence="2">The sequence shown here is derived from an EMBL/GenBank/DDBJ whole genome shotgun (WGS) entry which is preliminary data.</text>
</comment>
<accession>A0A931B471</accession>
<reference evidence="2" key="1">
    <citation type="submission" date="2020-11" db="EMBL/GenBank/DDBJ databases">
        <title>Isolation and identification of active actinomycetes.</title>
        <authorList>
            <person name="Yu B."/>
        </authorList>
    </citation>
    <scope>NUCLEOTIDE SEQUENCE</scope>
    <source>
        <strain evidence="2">NEAU-YB345</strain>
    </source>
</reference>
<feature type="signal peptide" evidence="1">
    <location>
        <begin position="1"/>
        <end position="27"/>
    </location>
</feature>
<name>A0A931B471_9ACTN</name>
<gene>
    <name evidence="2" type="ORF">I2501_22625</name>
</gene>
<organism evidence="2 3">
    <name type="scientific">Streptacidiphilus fuscans</name>
    <dbReference type="NCBI Taxonomy" id="2789292"/>
    <lineage>
        <taxon>Bacteria</taxon>
        <taxon>Bacillati</taxon>
        <taxon>Actinomycetota</taxon>
        <taxon>Actinomycetes</taxon>
        <taxon>Kitasatosporales</taxon>
        <taxon>Streptomycetaceae</taxon>
        <taxon>Streptacidiphilus</taxon>
    </lineage>
</organism>
<keyword evidence="1" id="KW-0732">Signal</keyword>
<dbReference type="AlphaFoldDB" id="A0A931B471"/>
<sequence>MSRIRTALVAVPLAAAALVIGAGVASADSNGAFAGGGSNSSIVNDNGTGNLSGWVDGNSNWTQQTATGSGASNANNTLGVKDNSGAVFADQSNTNVRIIF</sequence>